<dbReference type="Proteomes" id="UP000789570">
    <property type="component" value="Unassembled WGS sequence"/>
</dbReference>
<dbReference type="AlphaFoldDB" id="A0A9N8VGE8"/>
<dbReference type="OrthoDB" id="2364641at2759"/>
<feature type="compositionally biased region" description="Basic residues" evidence="1">
    <location>
        <begin position="135"/>
        <end position="157"/>
    </location>
</feature>
<accession>A0A9N8VGE8</accession>
<gene>
    <name evidence="2" type="ORF">FCALED_LOCUS1171</name>
</gene>
<keyword evidence="3" id="KW-1185">Reference proteome</keyword>
<evidence type="ECO:0000256" key="1">
    <source>
        <dbReference type="SAM" id="MobiDB-lite"/>
    </source>
</evidence>
<name>A0A9N8VGE8_9GLOM</name>
<feature type="region of interest" description="Disordered" evidence="1">
    <location>
        <begin position="115"/>
        <end position="157"/>
    </location>
</feature>
<evidence type="ECO:0000313" key="3">
    <source>
        <dbReference type="Proteomes" id="UP000789570"/>
    </source>
</evidence>
<evidence type="ECO:0000313" key="2">
    <source>
        <dbReference type="EMBL" id="CAG8450100.1"/>
    </source>
</evidence>
<organism evidence="2 3">
    <name type="scientific">Funneliformis caledonium</name>
    <dbReference type="NCBI Taxonomy" id="1117310"/>
    <lineage>
        <taxon>Eukaryota</taxon>
        <taxon>Fungi</taxon>
        <taxon>Fungi incertae sedis</taxon>
        <taxon>Mucoromycota</taxon>
        <taxon>Glomeromycotina</taxon>
        <taxon>Glomeromycetes</taxon>
        <taxon>Glomerales</taxon>
        <taxon>Glomeraceae</taxon>
        <taxon>Funneliformis</taxon>
    </lineage>
</organism>
<dbReference type="EMBL" id="CAJVPQ010000141">
    <property type="protein sequence ID" value="CAG8450100.1"/>
    <property type="molecule type" value="Genomic_DNA"/>
</dbReference>
<sequence length="277" mass="30532">MVRKQLPRGETSIPRGVVCFVCLKISLLMQKYLDRVYVYMIRPYSSIKKTGRTISSRTRNLIYCITKFNHIATDLKQPISEPYFCSIFGRTRNSTVLGKAANNFLNSQNRKIRSETTTVTQCSESQTPTPTPTPARKHHDNHHHHHHHNHKCNHHKPTKTVTITPTVTVCPDCCERGGTGFQNRVRPGGNSVLTNDTTPEGCCRSCLADPGCAQWAFAIGSVCSHNTGANTCVSPSLVTFNDSGIIRCTGEGCLAGEAVQLTQINSDADTGTFPIQD</sequence>
<reference evidence="2" key="1">
    <citation type="submission" date="2021-06" db="EMBL/GenBank/DDBJ databases">
        <authorList>
            <person name="Kallberg Y."/>
            <person name="Tangrot J."/>
            <person name="Rosling A."/>
        </authorList>
    </citation>
    <scope>NUCLEOTIDE SEQUENCE</scope>
    <source>
        <strain evidence="2">UK204</strain>
    </source>
</reference>
<feature type="compositionally biased region" description="Polar residues" evidence="1">
    <location>
        <begin position="115"/>
        <end position="126"/>
    </location>
</feature>
<proteinExistence type="predicted"/>
<comment type="caution">
    <text evidence="2">The sequence shown here is derived from an EMBL/GenBank/DDBJ whole genome shotgun (WGS) entry which is preliminary data.</text>
</comment>
<protein>
    <submittedName>
        <fullName evidence="2">14014_t:CDS:1</fullName>
    </submittedName>
</protein>